<dbReference type="HOGENOM" id="CLU_024617_1_0_11"/>
<feature type="domain" description="YdbS-like PH" evidence="3">
    <location>
        <begin position="79"/>
        <end position="159"/>
    </location>
</feature>
<dbReference type="EMBL" id="CP002047">
    <property type="protein sequence ID" value="ADI10156.1"/>
    <property type="molecule type" value="Genomic_DNA"/>
</dbReference>
<feature type="transmembrane region" description="Helical" evidence="2">
    <location>
        <begin position="188"/>
        <end position="207"/>
    </location>
</feature>
<dbReference type="eggNOG" id="COG3428">
    <property type="taxonomic scope" value="Bacteria"/>
</dbReference>
<gene>
    <name evidence="4" type="ordered locus">SBI_07036</name>
</gene>
<feature type="region of interest" description="Disordered" evidence="1">
    <location>
        <begin position="349"/>
        <end position="390"/>
    </location>
</feature>
<feature type="domain" description="YdbS-like PH" evidence="3">
    <location>
        <begin position="473"/>
        <end position="538"/>
    </location>
</feature>
<evidence type="ECO:0000313" key="4">
    <source>
        <dbReference type="EMBL" id="ADI10156.1"/>
    </source>
</evidence>
<reference evidence="4 5" key="1">
    <citation type="journal article" date="2010" name="J. Bacteriol.">
        <title>Genome sequence of the milbemycin-producing bacterium Streptomyces bingchenggensis.</title>
        <authorList>
            <person name="Wang X.J."/>
            <person name="Yan Y.J."/>
            <person name="Zhang B."/>
            <person name="An J."/>
            <person name="Wang J.J."/>
            <person name="Tian J."/>
            <person name="Jiang L."/>
            <person name="Chen Y.H."/>
            <person name="Huang S.X."/>
            <person name="Yin M."/>
            <person name="Zhang J."/>
            <person name="Gao A.L."/>
            <person name="Liu C.X."/>
            <person name="Zhu Z.X."/>
            <person name="Xiang W.S."/>
        </authorList>
    </citation>
    <scope>NUCLEOTIDE SEQUENCE [LARGE SCALE GENOMIC DNA]</scope>
    <source>
        <strain evidence="4 5">BCW-1</strain>
    </source>
</reference>
<protein>
    <submittedName>
        <fullName evidence="4">Membrane-flanked domain-containing protein</fullName>
    </submittedName>
</protein>
<sequence>MTAHLMGAERPAADSPGAGWRSLDPRTIAVHCSWMAAPLGSLALTALATGGRLGNRAWITLAVVAASFAVVTIAGLIGWSRTRYRVTADSFELRSGLFTRRQRAIPLHRVRNVDLTAGPVHRVFGLVVLRAGTTGANGSRDGLTLEALTRPAAERLRAELLARAGTGDAAAEPVLSTGDPRWLRYAPFTFWVFGGVFAVVGAVWRVLDGIGVEPWRIGPVRHAFEDFGNSVLWVTIPLALLAVAAVGGVGAVAVYAENWWRYRLEWADAGTLQVRRGLLTTRSVSIERARLRGAVLREPMLLRAAGGAAVRAVASGLGNREENRTRSAVLPPAPRAEALRVLTGMLARPGAPRGRHARSASPARSVSYARSASPVQPVSPTRPAHAPIGEALFDRPELTRHPRAALRRRVMRGMVWVVAPVTAALAVLGVLLTPVLLYCGGGFLLVATPVVYALARDAYRALGHGLAGGHDGYLLIRSGTFSRDTVALDRRAVLAWTFTDSPLSRRAGVTTVTAAVAAGEDGYRIPDMAAGEAAGFADTAAPGILDEFLVK</sequence>
<feature type="transmembrane region" description="Helical" evidence="2">
    <location>
        <begin position="57"/>
        <end position="79"/>
    </location>
</feature>
<evidence type="ECO:0000256" key="1">
    <source>
        <dbReference type="SAM" id="MobiDB-lite"/>
    </source>
</evidence>
<evidence type="ECO:0000313" key="5">
    <source>
        <dbReference type="Proteomes" id="UP000000377"/>
    </source>
</evidence>
<feature type="transmembrane region" description="Helical" evidence="2">
    <location>
        <begin position="410"/>
        <end position="429"/>
    </location>
</feature>
<dbReference type="PANTHER" id="PTHR34473:SF2">
    <property type="entry name" value="UPF0699 TRANSMEMBRANE PROTEIN YDBT"/>
    <property type="match status" value="1"/>
</dbReference>
<keyword evidence="2" id="KW-0812">Transmembrane</keyword>
<dbReference type="Proteomes" id="UP000000377">
    <property type="component" value="Chromosome"/>
</dbReference>
<proteinExistence type="predicted"/>
<dbReference type="STRING" id="749414.SBI_07036"/>
<dbReference type="PIRSF" id="PIRSF026631">
    <property type="entry name" value="UCP026631"/>
    <property type="match status" value="1"/>
</dbReference>
<name>D7C3D1_STRBB</name>
<accession>D7C3D1</accession>
<keyword evidence="5" id="KW-1185">Reference proteome</keyword>
<keyword evidence="2" id="KW-1133">Transmembrane helix</keyword>
<dbReference type="KEGG" id="sbh:SBI_07036"/>
<dbReference type="InterPro" id="IPR005182">
    <property type="entry name" value="YdbS-like_PH"/>
</dbReference>
<organism evidence="4 5">
    <name type="scientific">Streptomyces bingchenggensis (strain BCW-1)</name>
    <dbReference type="NCBI Taxonomy" id="749414"/>
    <lineage>
        <taxon>Bacteria</taxon>
        <taxon>Bacillati</taxon>
        <taxon>Actinomycetota</taxon>
        <taxon>Actinomycetes</taxon>
        <taxon>Kitasatosporales</taxon>
        <taxon>Streptomycetaceae</taxon>
        <taxon>Streptomyces</taxon>
    </lineage>
</organism>
<keyword evidence="2" id="KW-0472">Membrane</keyword>
<dbReference type="PANTHER" id="PTHR34473">
    <property type="entry name" value="UPF0699 TRANSMEMBRANE PROTEIN YDBS"/>
    <property type="match status" value="1"/>
</dbReference>
<feature type="transmembrane region" description="Helical" evidence="2">
    <location>
        <begin position="231"/>
        <end position="256"/>
    </location>
</feature>
<feature type="transmembrane region" description="Helical" evidence="2">
    <location>
        <begin position="28"/>
        <end position="51"/>
    </location>
</feature>
<evidence type="ECO:0000259" key="3">
    <source>
        <dbReference type="Pfam" id="PF03703"/>
    </source>
</evidence>
<dbReference type="PATRIC" id="fig|749414.3.peg.7238"/>
<evidence type="ECO:0000256" key="2">
    <source>
        <dbReference type="SAM" id="Phobius"/>
    </source>
</evidence>
<dbReference type="InterPro" id="IPR014529">
    <property type="entry name" value="UCP026631"/>
</dbReference>
<dbReference type="Pfam" id="PF03703">
    <property type="entry name" value="bPH_2"/>
    <property type="match status" value="2"/>
</dbReference>
<feature type="compositionally biased region" description="Low complexity" evidence="1">
    <location>
        <begin position="359"/>
        <end position="374"/>
    </location>
</feature>
<dbReference type="AlphaFoldDB" id="D7C3D1"/>